<evidence type="ECO:0000313" key="2">
    <source>
        <dbReference type="EMBL" id="WZL75894.1"/>
    </source>
</evidence>
<organism evidence="2 3">
    <name type="scientific">Thermatribacter velox</name>
    <dbReference type="NCBI Taxonomy" id="3039681"/>
    <lineage>
        <taxon>Bacteria</taxon>
        <taxon>Pseudomonadati</taxon>
        <taxon>Atribacterota</taxon>
        <taxon>Atribacteria</taxon>
        <taxon>Atribacterales</taxon>
        <taxon>Thermatribacteraceae</taxon>
        <taxon>Thermatribacter</taxon>
    </lineage>
</organism>
<dbReference type="Pfam" id="PF05168">
    <property type="entry name" value="HEPN"/>
    <property type="match status" value="1"/>
</dbReference>
<dbReference type="PROSITE" id="PS50910">
    <property type="entry name" value="HEPN"/>
    <property type="match status" value="1"/>
</dbReference>
<gene>
    <name evidence="2" type="ORF">QBE54_09965</name>
</gene>
<dbReference type="EMBL" id="CP121689">
    <property type="protein sequence ID" value="WZL75894.1"/>
    <property type="molecule type" value="Genomic_DNA"/>
</dbReference>
<sequence>MKKAIKAYLTYHDIPFEKTHNLVALLAFCVPLEPSFEQWRETTEILTPYATEFRYPGDVLEPEASEAEEALARAEALVNFIVQLLPPEIRL</sequence>
<dbReference type="RefSeq" id="WP_369018045.1">
    <property type="nucleotide sequence ID" value="NZ_CP121689.1"/>
</dbReference>
<evidence type="ECO:0000259" key="1">
    <source>
        <dbReference type="PROSITE" id="PS50910"/>
    </source>
</evidence>
<dbReference type="SUPFAM" id="SSF81593">
    <property type="entry name" value="Nucleotidyltransferase substrate binding subunit/domain"/>
    <property type="match status" value="1"/>
</dbReference>
<dbReference type="Proteomes" id="UP001461341">
    <property type="component" value="Chromosome"/>
</dbReference>
<reference evidence="2 3" key="1">
    <citation type="submission" date="2023-03" db="EMBL/GenBank/DDBJ databases">
        <title>Novel Species.</title>
        <authorList>
            <person name="Ma S."/>
        </authorList>
    </citation>
    <scope>NUCLEOTIDE SEQUENCE [LARGE SCALE GENOMIC DNA]</scope>
    <source>
        <strain evidence="2 3">B11</strain>
    </source>
</reference>
<evidence type="ECO:0000313" key="3">
    <source>
        <dbReference type="Proteomes" id="UP001461341"/>
    </source>
</evidence>
<proteinExistence type="predicted"/>
<accession>A0ABZ2YA93</accession>
<keyword evidence="3" id="KW-1185">Reference proteome</keyword>
<dbReference type="InterPro" id="IPR007842">
    <property type="entry name" value="HEPN_dom"/>
</dbReference>
<feature type="domain" description="HEPN" evidence="1">
    <location>
        <begin position="1"/>
        <end position="77"/>
    </location>
</feature>
<name>A0ABZ2YA93_9BACT</name>
<protein>
    <submittedName>
        <fullName evidence="2">HEPN domain-containing protein</fullName>
    </submittedName>
</protein>
<dbReference type="Gene3D" id="1.20.120.330">
    <property type="entry name" value="Nucleotidyltransferases domain 2"/>
    <property type="match status" value="1"/>
</dbReference>